<evidence type="ECO:0000313" key="1">
    <source>
        <dbReference type="EMBL" id="MBB2889263.1"/>
    </source>
</evidence>
<proteinExistence type="predicted"/>
<name>A0ACC5MKX9_9PSED</name>
<keyword evidence="2" id="KW-1185">Reference proteome</keyword>
<accession>A0ACC5MKX9</accession>
<dbReference type="Proteomes" id="UP000589818">
    <property type="component" value="Unassembled WGS sequence"/>
</dbReference>
<evidence type="ECO:0000313" key="2">
    <source>
        <dbReference type="Proteomes" id="UP000589818"/>
    </source>
</evidence>
<comment type="caution">
    <text evidence="1">The sequence shown here is derived from an EMBL/GenBank/DDBJ whole genome shotgun (WGS) entry which is preliminary data.</text>
</comment>
<reference evidence="1" key="1">
    <citation type="submission" date="2020-08" db="EMBL/GenBank/DDBJ databases">
        <title>Plant associated metagenomes--Microbial community diversity and host control of community assembly across model and emerging plant ecological genomics systems.</title>
        <authorList>
            <person name="Dangl J."/>
        </authorList>
    </citation>
    <scope>NUCLEOTIDE SEQUENCE</scope>
    <source>
        <strain evidence="1">KD5</strain>
    </source>
</reference>
<dbReference type="EMBL" id="JACHVR010000005">
    <property type="protein sequence ID" value="MBB2889263.1"/>
    <property type="molecule type" value="Genomic_DNA"/>
</dbReference>
<protein>
    <submittedName>
        <fullName evidence="1">Uncharacterized protein YjiK</fullName>
    </submittedName>
</protein>
<sequence>MAIESLPKLKTARRSRFVMRWYSWLSLVAVAAYGLAFAMHWDDRGVLWVKERFESPAERKESVWLPDYRAVIDAKLLPGMEKDEASDVSYDPQTKTLFSVMGKNPFLVELTLQGDVLRKMPLVGWSNPEGVTVMGNGLLAITDEREHLLSIVKVDADTRELNIANFPKYDLGPSKNQNKGFEAVVWDARRQQLLLGEERPPALFSWKSDGSQILKGDKQKLSSAALDVRNLSALAIDPRTGHTLVLSADSHLLLELDEKGEQVSFMTLLGGFNGLKKTIPRAEGVTMDEAGTLYMVSEPNLFYRFEKQQVR</sequence>
<gene>
    <name evidence="1" type="ORF">FHR69_005255</name>
</gene>
<organism evidence="1 2">
    <name type="scientific">Pseudomonas umsongensis</name>
    <dbReference type="NCBI Taxonomy" id="198618"/>
    <lineage>
        <taxon>Bacteria</taxon>
        <taxon>Pseudomonadati</taxon>
        <taxon>Pseudomonadota</taxon>
        <taxon>Gammaproteobacteria</taxon>
        <taxon>Pseudomonadales</taxon>
        <taxon>Pseudomonadaceae</taxon>
        <taxon>Pseudomonas</taxon>
    </lineage>
</organism>